<evidence type="ECO:0000313" key="11">
    <source>
        <dbReference type="Proteomes" id="UP001628281"/>
    </source>
</evidence>
<dbReference type="EMBL" id="JBJLSN010000070">
    <property type="protein sequence ID" value="MFL7905190.1"/>
    <property type="molecule type" value="Genomic_DNA"/>
</dbReference>
<organism evidence="2 7">
    <name type="scientific">Azospirillum argentinense</name>
    <dbReference type="NCBI Taxonomy" id="2970906"/>
    <lineage>
        <taxon>Bacteria</taxon>
        <taxon>Pseudomonadati</taxon>
        <taxon>Pseudomonadota</taxon>
        <taxon>Alphaproteobacteria</taxon>
        <taxon>Rhodospirillales</taxon>
        <taxon>Azospirillaceae</taxon>
        <taxon>Azospirillum</taxon>
    </lineage>
</organism>
<gene>
    <name evidence="2" type="ORF">ABAZ39_02990</name>
    <name evidence="4" type="ORF">ACJ41P_28955</name>
    <name evidence="5" type="ORF">C1S70_03895</name>
    <name evidence="6" type="ORF">D3093_06215</name>
    <name evidence="3" type="ORF">FH063_000483</name>
</gene>
<dbReference type="Proteomes" id="UP000298595">
    <property type="component" value="Chromosome"/>
</dbReference>
<evidence type="ECO:0000313" key="5">
    <source>
        <dbReference type="EMBL" id="PNR00004.1"/>
    </source>
</evidence>
<dbReference type="KEGG" id="aare:D3093_06215"/>
<evidence type="ECO:0000313" key="9">
    <source>
        <dbReference type="Proteomes" id="UP000298595"/>
    </source>
</evidence>
<dbReference type="EMBL" id="CP007793">
    <property type="protein sequence ID" value="AIB11000.1"/>
    <property type="molecule type" value="Genomic_DNA"/>
</dbReference>
<reference evidence="5 8" key="2">
    <citation type="submission" date="2018-01" db="EMBL/GenBank/DDBJ databases">
        <title>Whole genome sequence of Azospirillum brasilense REC3 isolated from strawberry roots.</title>
        <authorList>
            <person name="Fontana C.A."/>
            <person name="Salazar S.M."/>
            <person name="Bassi D."/>
            <person name="Puglisi E."/>
            <person name="Lovaisa N.C."/>
            <person name="Toffoli L.M."/>
            <person name="Pedraza R."/>
            <person name="Cocconcelli P.S."/>
        </authorList>
    </citation>
    <scope>NUCLEOTIDE SEQUENCE [LARGE SCALE GENOMIC DNA]</scope>
    <source>
        <strain evidence="5 8">REC3</strain>
    </source>
</reference>
<dbReference type="Proteomes" id="UP000325333">
    <property type="component" value="Unassembled WGS sequence"/>
</dbReference>
<dbReference type="Proteomes" id="UP000236268">
    <property type="component" value="Unassembled WGS sequence"/>
</dbReference>
<evidence type="ECO:0000313" key="10">
    <source>
        <dbReference type="Proteomes" id="UP000325333"/>
    </source>
</evidence>
<dbReference type="EMBL" id="POWG01000003">
    <property type="protein sequence ID" value="PNR00004.1"/>
    <property type="molecule type" value="Genomic_DNA"/>
</dbReference>
<feature type="region of interest" description="Disordered" evidence="1">
    <location>
        <begin position="1"/>
        <end position="68"/>
    </location>
</feature>
<evidence type="ECO:0000256" key="1">
    <source>
        <dbReference type="SAM" id="MobiDB-lite"/>
    </source>
</evidence>
<feature type="compositionally biased region" description="Basic and acidic residues" evidence="1">
    <location>
        <begin position="24"/>
        <end position="33"/>
    </location>
</feature>
<dbReference type="EMBL" id="CP032321">
    <property type="protein sequence ID" value="QCN94887.1"/>
    <property type="molecule type" value="Genomic_DNA"/>
</dbReference>
<reference evidence="4 11" key="5">
    <citation type="submission" date="2024-11" db="EMBL/GenBank/DDBJ databases">
        <title>Draft genome sequences of two bacteria associated to sugarcane roots in Colombia.</title>
        <authorList>
            <person name="Pardo-Diaz S."/>
            <person name="Masmela-Mendoza J."/>
            <person name="Delgadillo-Duran P."/>
            <person name="Bautista E.J."/>
            <person name="Rojas-Tapias D.F."/>
        </authorList>
    </citation>
    <scope>NUCLEOTIDE SEQUENCE [LARGE SCALE GENOMIC DNA]</scope>
    <source>
        <strain evidence="4 11">Ap18</strain>
    </source>
</reference>
<dbReference type="RefSeq" id="WP_038526580.1">
    <property type="nucleotide sequence ID" value="NZ_CP007793.1"/>
</dbReference>
<feature type="compositionally biased region" description="Basic and acidic residues" evidence="1">
    <location>
        <begin position="59"/>
        <end position="68"/>
    </location>
</feature>
<sequence>MSRSNRDTEQEKHQSGGAGKAAKSGHEDPDKAAGNKPGQNQSSGQGRERGSGSGGSRGASDEQRKRDG</sequence>
<protein>
    <submittedName>
        <fullName evidence="2">Uncharacterized protein</fullName>
    </submittedName>
</protein>
<keyword evidence="11" id="KW-1185">Reference proteome</keyword>
<evidence type="ECO:0000313" key="4">
    <source>
        <dbReference type="EMBL" id="MFL7905190.1"/>
    </source>
</evidence>
<evidence type="ECO:0000313" key="3">
    <source>
        <dbReference type="EMBL" id="KAA1058283.1"/>
    </source>
</evidence>
<evidence type="ECO:0000313" key="2">
    <source>
        <dbReference type="EMBL" id="AIB11000.1"/>
    </source>
</evidence>
<dbReference type="EMBL" id="VEWN01000001">
    <property type="protein sequence ID" value="KAA1058283.1"/>
    <property type="molecule type" value="Genomic_DNA"/>
</dbReference>
<dbReference type="KEGG" id="abq:ABAZ39_02990"/>
<reference evidence="2 7" key="1">
    <citation type="journal article" date="2014" name="Genome Announc.">
        <title>Complete Genome Sequence of the Model Rhizosphere Strain Azospirillum brasilense Az39, Successfully Applied in Agriculture.</title>
        <authorList>
            <person name="Rivera D."/>
            <person name="Revale S."/>
            <person name="Molina R."/>
            <person name="Gualpa J."/>
            <person name="Puente M."/>
            <person name="Maroniche G."/>
            <person name="Paris G."/>
            <person name="Baker D."/>
            <person name="Clavijo B."/>
            <person name="McLay K."/>
            <person name="Spaepen S."/>
            <person name="Perticari A."/>
            <person name="Vazquez M."/>
            <person name="Wisniewski-Dye F."/>
            <person name="Watkins C."/>
            <person name="Martinez-Abarca F."/>
            <person name="Vanderleyden J."/>
            <person name="Cassan F."/>
        </authorList>
    </citation>
    <scope>NUCLEOTIDE SEQUENCE [LARGE SCALE GENOMIC DNA]</scope>
    <source>
        <strain evidence="2 7">Az39</strain>
    </source>
</reference>
<dbReference type="Proteomes" id="UP001628281">
    <property type="component" value="Unassembled WGS sequence"/>
</dbReference>
<dbReference type="AlphaFoldDB" id="A0A060DE89"/>
<evidence type="ECO:0000313" key="6">
    <source>
        <dbReference type="EMBL" id="QCN94887.1"/>
    </source>
</evidence>
<accession>A0A060DE89</accession>
<name>A0A060DE89_9PROT</name>
<reference evidence="3 10" key="4">
    <citation type="submission" date="2019-07" db="EMBL/GenBank/DDBJ databases">
        <title>Genome sequencing of the stress-tolerant strain Azospirillum brasilense Az19.</title>
        <authorList>
            <person name="Maroniche G.A."/>
            <person name="Garcia J.E."/>
            <person name="Pagnussat L."/>
            <person name="Amenta M."/>
            <person name="Creus C.M."/>
        </authorList>
    </citation>
    <scope>NUCLEOTIDE SEQUENCE [LARGE SCALE GENOMIC DNA]</scope>
    <source>
        <strain evidence="3 10">Az19</strain>
    </source>
</reference>
<evidence type="ECO:0000313" key="7">
    <source>
        <dbReference type="Proteomes" id="UP000027186"/>
    </source>
</evidence>
<feature type="compositionally biased region" description="Basic and acidic residues" evidence="1">
    <location>
        <begin position="1"/>
        <end position="14"/>
    </location>
</feature>
<proteinExistence type="predicted"/>
<accession>A0A2K1G5D5</accession>
<dbReference type="Proteomes" id="UP000027186">
    <property type="component" value="Chromosome"/>
</dbReference>
<reference evidence="6 9" key="3">
    <citation type="submission" date="2018-09" db="EMBL/GenBank/DDBJ databases">
        <title>Whole genome based analysis of evolution and adaptive divergence in Indian and Brazilian strains of Azospirillum brasilense.</title>
        <authorList>
            <person name="Singh C."/>
            <person name="Tripathi A.K."/>
        </authorList>
    </citation>
    <scope>NUCLEOTIDE SEQUENCE [LARGE SCALE GENOMIC DNA]</scope>
    <source>
        <strain evidence="6 9">MTCC4035</strain>
    </source>
</reference>
<evidence type="ECO:0000313" key="8">
    <source>
        <dbReference type="Proteomes" id="UP000236268"/>
    </source>
</evidence>